<dbReference type="AlphaFoldDB" id="A0A9P8VQV7"/>
<protein>
    <submittedName>
        <fullName evidence="1">Uncharacterized protein</fullName>
    </submittedName>
</protein>
<accession>A0A9P8VQV7</accession>
<comment type="caution">
    <text evidence="1">The sequence shown here is derived from an EMBL/GenBank/DDBJ whole genome shotgun (WGS) entry which is preliminary data.</text>
</comment>
<evidence type="ECO:0000313" key="2">
    <source>
        <dbReference type="Proteomes" id="UP000777438"/>
    </source>
</evidence>
<keyword evidence="2" id="KW-1185">Reference proteome</keyword>
<reference evidence="1 2" key="1">
    <citation type="journal article" date="2021" name="Nat. Commun.">
        <title>Genetic determinants of endophytism in the Arabidopsis root mycobiome.</title>
        <authorList>
            <person name="Mesny F."/>
            <person name="Miyauchi S."/>
            <person name="Thiergart T."/>
            <person name="Pickel B."/>
            <person name="Atanasova L."/>
            <person name="Karlsson M."/>
            <person name="Huettel B."/>
            <person name="Barry K.W."/>
            <person name="Haridas S."/>
            <person name="Chen C."/>
            <person name="Bauer D."/>
            <person name="Andreopoulos W."/>
            <person name="Pangilinan J."/>
            <person name="LaButti K."/>
            <person name="Riley R."/>
            <person name="Lipzen A."/>
            <person name="Clum A."/>
            <person name="Drula E."/>
            <person name="Henrissat B."/>
            <person name="Kohler A."/>
            <person name="Grigoriev I.V."/>
            <person name="Martin F.M."/>
            <person name="Hacquard S."/>
        </authorList>
    </citation>
    <scope>NUCLEOTIDE SEQUENCE [LARGE SCALE GENOMIC DNA]</scope>
    <source>
        <strain evidence="1 2">MPI-CAGE-CH-0241</strain>
    </source>
</reference>
<gene>
    <name evidence="1" type="ORF">B0T10DRAFT_467905</name>
</gene>
<proteinExistence type="predicted"/>
<name>A0A9P8VQV7_9HYPO</name>
<dbReference type="OrthoDB" id="5240244at2759"/>
<sequence length="213" mass="24110">MLYQQITSPHDRPSQVVSLTVSSVSGTEALSTHQAASVPILSDYQERDILWIECKPPSWLAPNGWKTALADAARRLNVFHPDRRVYLILAVGYYWLPFLWDPTPPFLNGAGSPLAVLKDNGLAAWNAYSLDWWSVETSGHPTHFAELDLLERLFGLIQNTQYQGQNPDYVIKEDEQLLICFVSFACTITRDGLEIKNYSPLETIEIVGDFKQR</sequence>
<organism evidence="1 2">
    <name type="scientific">Thelonectria olida</name>
    <dbReference type="NCBI Taxonomy" id="1576542"/>
    <lineage>
        <taxon>Eukaryota</taxon>
        <taxon>Fungi</taxon>
        <taxon>Dikarya</taxon>
        <taxon>Ascomycota</taxon>
        <taxon>Pezizomycotina</taxon>
        <taxon>Sordariomycetes</taxon>
        <taxon>Hypocreomycetidae</taxon>
        <taxon>Hypocreales</taxon>
        <taxon>Nectriaceae</taxon>
        <taxon>Thelonectria</taxon>
    </lineage>
</organism>
<dbReference type="Proteomes" id="UP000777438">
    <property type="component" value="Unassembled WGS sequence"/>
</dbReference>
<evidence type="ECO:0000313" key="1">
    <source>
        <dbReference type="EMBL" id="KAH6867385.1"/>
    </source>
</evidence>
<dbReference type="EMBL" id="JAGPYM010000105">
    <property type="protein sequence ID" value="KAH6867385.1"/>
    <property type="molecule type" value="Genomic_DNA"/>
</dbReference>